<dbReference type="GO" id="GO:0061630">
    <property type="term" value="F:ubiquitin protein ligase activity"/>
    <property type="evidence" value="ECO:0007669"/>
    <property type="project" value="UniProtKB-EC"/>
</dbReference>
<dbReference type="GeneID" id="15806250"/>
<dbReference type="Gene3D" id="3.30.2410.10">
    <property type="entry name" value="Hect, E3 ligase catalytic domain"/>
    <property type="match status" value="1"/>
</dbReference>
<dbReference type="OrthoDB" id="361631at2759"/>
<dbReference type="PANTHER" id="PTHR45700:SF2">
    <property type="entry name" value="UBIQUITIN-PROTEIN LIGASE E3C"/>
    <property type="match status" value="1"/>
</dbReference>
<organism evidence="8 9">
    <name type="scientific">Theileria equi strain WA</name>
    <dbReference type="NCBI Taxonomy" id="1537102"/>
    <lineage>
        <taxon>Eukaryota</taxon>
        <taxon>Sar</taxon>
        <taxon>Alveolata</taxon>
        <taxon>Apicomplexa</taxon>
        <taxon>Aconoidasida</taxon>
        <taxon>Piroplasmida</taxon>
        <taxon>Theileriidae</taxon>
        <taxon>Theileria</taxon>
    </lineage>
</organism>
<dbReference type="InterPro" id="IPR044611">
    <property type="entry name" value="E3A/B/C-like"/>
</dbReference>
<evidence type="ECO:0000256" key="5">
    <source>
        <dbReference type="ARBA" id="ARBA00022786"/>
    </source>
</evidence>
<dbReference type="InterPro" id="IPR000569">
    <property type="entry name" value="HECT_dom"/>
</dbReference>
<dbReference type="Gene3D" id="3.30.2160.10">
    <property type="entry name" value="Hect, E3 ligase catalytic domain"/>
    <property type="match status" value="1"/>
</dbReference>
<accession>L0ATF9</accession>
<dbReference type="FunFam" id="3.30.2410.10:FF:000003">
    <property type="entry name" value="probable E3 ubiquitin-protein ligase HERC4 isoform X1"/>
    <property type="match status" value="1"/>
</dbReference>
<dbReference type="GO" id="GO:0000209">
    <property type="term" value="P:protein polyubiquitination"/>
    <property type="evidence" value="ECO:0007669"/>
    <property type="project" value="InterPro"/>
</dbReference>
<dbReference type="KEGG" id="beq:BEWA_017630"/>
<reference evidence="8 9" key="1">
    <citation type="journal article" date="2012" name="BMC Genomics">
        <title>Comparative genomic analysis and phylogenetic position of Theileria equi.</title>
        <authorList>
            <person name="Kappmeyer L.S."/>
            <person name="Thiagarajan M."/>
            <person name="Herndon D.R."/>
            <person name="Ramsay J.D."/>
            <person name="Caler E."/>
            <person name="Djikeng A."/>
            <person name="Gillespie J.J."/>
            <person name="Lau A.O."/>
            <person name="Roalson E.H."/>
            <person name="Silva J.C."/>
            <person name="Silva M.G."/>
            <person name="Suarez C.E."/>
            <person name="Ueti M.W."/>
            <person name="Nene V.M."/>
            <person name="Mealey R.H."/>
            <person name="Knowles D.P."/>
            <person name="Brayton K.A."/>
        </authorList>
    </citation>
    <scope>NUCLEOTIDE SEQUENCE [LARGE SCALE GENOMIC DNA]</scope>
    <source>
        <strain evidence="8 9">WA</strain>
    </source>
</reference>
<feature type="active site" description="Glycyl thioester intermediate" evidence="6">
    <location>
        <position position="1071"/>
    </location>
</feature>
<dbReference type="EC" id="2.3.2.26" evidence="3"/>
<evidence type="ECO:0000256" key="6">
    <source>
        <dbReference type="PROSITE-ProRule" id="PRU00104"/>
    </source>
</evidence>
<feature type="domain" description="HECT" evidence="7">
    <location>
        <begin position="767"/>
        <end position="1103"/>
    </location>
</feature>
<proteinExistence type="predicted"/>
<dbReference type="Gene3D" id="3.90.1750.10">
    <property type="entry name" value="Hect, E3 ligase catalytic domains"/>
    <property type="match status" value="1"/>
</dbReference>
<dbReference type="PANTHER" id="PTHR45700">
    <property type="entry name" value="UBIQUITIN-PROTEIN LIGASE E3C"/>
    <property type="match status" value="1"/>
</dbReference>
<dbReference type="AlphaFoldDB" id="L0ATF9"/>
<dbReference type="SUPFAM" id="SSF56204">
    <property type="entry name" value="Hect, E3 ligase catalytic domain"/>
    <property type="match status" value="1"/>
</dbReference>
<comment type="catalytic activity">
    <reaction evidence="1">
        <text>S-ubiquitinyl-[E2 ubiquitin-conjugating enzyme]-L-cysteine + [acceptor protein]-L-lysine = [E2 ubiquitin-conjugating enzyme]-L-cysteine + N(6)-ubiquitinyl-[acceptor protein]-L-lysine.</text>
        <dbReference type="EC" id="2.3.2.26"/>
    </reaction>
</comment>
<keyword evidence="4 8" id="KW-0808">Transferase</keyword>
<name>L0ATF9_THEEQ</name>
<keyword evidence="5 6" id="KW-0833">Ubl conjugation pathway</keyword>
<dbReference type="SMART" id="SM00119">
    <property type="entry name" value="HECTc"/>
    <property type="match status" value="1"/>
</dbReference>
<gene>
    <name evidence="8" type="ORF">BEWA_017630</name>
</gene>
<evidence type="ECO:0000256" key="4">
    <source>
        <dbReference type="ARBA" id="ARBA00022679"/>
    </source>
</evidence>
<evidence type="ECO:0000259" key="7">
    <source>
        <dbReference type="PROSITE" id="PS50237"/>
    </source>
</evidence>
<dbReference type="VEuPathDB" id="PiroplasmaDB:BEWA_017630"/>
<protein>
    <recommendedName>
        <fullName evidence="3">HECT-type E3 ubiquitin transferase</fullName>
        <ecNumber evidence="3">2.3.2.26</ecNumber>
    </recommendedName>
</protein>
<evidence type="ECO:0000256" key="3">
    <source>
        <dbReference type="ARBA" id="ARBA00012485"/>
    </source>
</evidence>
<sequence>MFDGSIRPPRVIRLSGTSFLEKPSTDRKNELKFDRFSQLRARSARKIKDYLQLRIILRREVGLLKNCINDYIHDVRQFVANKFSFDDYPLDKLVSKHPVCRLMRVLVAISKYDTNSKPLPYVYECLEHIIEWFNTPEIRVTFILLSTDKLSKDQFILLNCRFLKIFFPFDKRIGDKSSFLIKGVLRFDEEPFSEHDILLCNYVMILFSTFPRSALDEIFKRYELILYWYPNTFRRWFVYSKEKDLFHLFQSLYQLFEPFISTHYDAMNLLVNFWGFPNIFNMDISQKSLINIMKCTIHDKLLVGCNGIGYKYSSHWLDEKKPTSVIKSLLKHLSKISKDVLPADLALNKTKMEEFERQLKHEIEIGTNESNLNILHYNINGKPVYAHIFDTFIVLLQKLVEFNIFCQDEMLPLTEALLDVLLLCFSHFDFESRPDLYHLQSSSNFFWTKLLCLSNFSKKSVFIIVQLLIPLYRKSHFINSWEYYTVERVLNGFMDIDVYQPTFELDTSIANVLLSGSIIPSLLALFKEHNKKCCNNDLLVLFSHFDQKLSNNSTMSSLWSTFLLLLNHSLKFMYDNEIITVEEHFKTGLMDIDDAKWIAKVLNYFFWYKFIDRKVDRNPELSRSSWYPYSCICNCGMEILSNSISNYAFSINNSDNILHEIGALSRKMNERLHRLAVKDNFWIIPEVDGSIINNLIGKQHKREFLKILEYIPHVITFKNRLSIFYKFIETDKLLSRDHVNDLINPSVYVIRRAFIAEDGLSTLGVLNDHQLRQIFRVMFVDENGIEEQGIDGGGIFKEFLITLCSRIFDPTYGIFEMLPDGSYWPSPSSELIHEDHLKLFSFIGKVVGKAIYEQILVEPVLSRLILNMILKRRNTTDDLKLFDKTVYRSIVSMRKMSEDDINSLGLTFTCTQNCFGNSIQEDLIENGRNIKVTKDNLESFIHSFSDFKCNRIIESQTSAFLQGLSTIIPLEWLQMFSPSELELLISGSSEDLNIEDMKKNTVYGGGYTNESDTIRWFWEIMTEFNPKMRSSLLLFVTCCKRAPLLGFKQLQPPFCIHKEPDSKRLPTASTCLNLLKLPEYSSKDILRSKISDAMSMTKGFGLH</sequence>
<comment type="pathway">
    <text evidence="2">Protein modification; protein ubiquitination.</text>
</comment>
<evidence type="ECO:0000256" key="1">
    <source>
        <dbReference type="ARBA" id="ARBA00000885"/>
    </source>
</evidence>
<dbReference type="FunFam" id="3.30.2160.10:FF:000002">
    <property type="entry name" value="Putative Ubiquitin-protein ligase E3C"/>
    <property type="match status" value="1"/>
</dbReference>
<dbReference type="Pfam" id="PF00632">
    <property type="entry name" value="HECT"/>
    <property type="match status" value="1"/>
</dbReference>
<evidence type="ECO:0000256" key="2">
    <source>
        <dbReference type="ARBA" id="ARBA00004906"/>
    </source>
</evidence>
<dbReference type="eggNOG" id="KOG4427">
    <property type="taxonomic scope" value="Eukaryota"/>
</dbReference>
<dbReference type="Proteomes" id="UP000031512">
    <property type="component" value="Chromosome 1"/>
</dbReference>
<dbReference type="EMBL" id="CP001669">
    <property type="protein sequence ID" value="AFZ78922.1"/>
    <property type="molecule type" value="Genomic_DNA"/>
</dbReference>
<dbReference type="InterPro" id="IPR035983">
    <property type="entry name" value="Hect_E3_ubiquitin_ligase"/>
</dbReference>
<evidence type="ECO:0000313" key="9">
    <source>
        <dbReference type="Proteomes" id="UP000031512"/>
    </source>
</evidence>
<dbReference type="PROSITE" id="PS50237">
    <property type="entry name" value="HECT"/>
    <property type="match status" value="1"/>
</dbReference>
<dbReference type="GO" id="GO:0006511">
    <property type="term" value="P:ubiquitin-dependent protein catabolic process"/>
    <property type="evidence" value="ECO:0007669"/>
    <property type="project" value="TreeGrafter"/>
</dbReference>
<dbReference type="CDD" id="cd00078">
    <property type="entry name" value="HECTc"/>
    <property type="match status" value="1"/>
</dbReference>
<dbReference type="RefSeq" id="XP_004828588.1">
    <property type="nucleotide sequence ID" value="XM_004828531.1"/>
</dbReference>
<keyword evidence="9" id="KW-1185">Reference proteome</keyword>
<evidence type="ECO:0000313" key="8">
    <source>
        <dbReference type="EMBL" id="AFZ78922.1"/>
    </source>
</evidence>
<dbReference type="FunFam" id="3.90.1750.10:FF:000026">
    <property type="entry name" value="E3 ubiquitin-protein ligase HACE1"/>
    <property type="match status" value="1"/>
</dbReference>
<dbReference type="STRING" id="1537102.L0ATF9"/>